<reference evidence="1 2" key="1">
    <citation type="submission" date="2020-08" db="EMBL/GenBank/DDBJ databases">
        <title>Novel species isolated from subtropical streams in China.</title>
        <authorList>
            <person name="Lu H."/>
        </authorList>
    </citation>
    <scope>NUCLEOTIDE SEQUENCE [LARGE SCALE GENOMIC DNA]</scope>
    <source>
        <strain evidence="1 2">NL8W</strain>
    </source>
</reference>
<keyword evidence="2" id="KW-1185">Reference proteome</keyword>
<gene>
    <name evidence="1" type="ORF">H8L47_21800</name>
</gene>
<accession>A0ABR6ZG45</accession>
<protein>
    <recommendedName>
        <fullName evidence="3">HEAT repeat domain-containing protein</fullName>
    </recommendedName>
</protein>
<dbReference type="EMBL" id="JACOFX010000015">
    <property type="protein sequence ID" value="MBC3910202.1"/>
    <property type="molecule type" value="Genomic_DNA"/>
</dbReference>
<evidence type="ECO:0000313" key="1">
    <source>
        <dbReference type="EMBL" id="MBC3910202.1"/>
    </source>
</evidence>
<evidence type="ECO:0008006" key="3">
    <source>
        <dbReference type="Google" id="ProtNLM"/>
    </source>
</evidence>
<organism evidence="1 2">
    <name type="scientific">Undibacterium umbellatum</name>
    <dbReference type="NCBI Taxonomy" id="2762300"/>
    <lineage>
        <taxon>Bacteria</taxon>
        <taxon>Pseudomonadati</taxon>
        <taxon>Pseudomonadota</taxon>
        <taxon>Betaproteobacteria</taxon>
        <taxon>Burkholderiales</taxon>
        <taxon>Oxalobacteraceae</taxon>
        <taxon>Undibacterium</taxon>
    </lineage>
</organism>
<evidence type="ECO:0000313" key="2">
    <source>
        <dbReference type="Proteomes" id="UP000646911"/>
    </source>
</evidence>
<proteinExistence type="predicted"/>
<dbReference type="Proteomes" id="UP000646911">
    <property type="component" value="Unassembled WGS sequence"/>
</dbReference>
<name>A0ABR6ZG45_9BURK</name>
<comment type="caution">
    <text evidence="1">The sequence shown here is derived from an EMBL/GenBank/DDBJ whole genome shotgun (WGS) entry which is preliminary data.</text>
</comment>
<sequence length="242" mass="28442">MILSVEPRKNYRRGKIKPYTFADVEEIVNKDRRYIRFWTSHIEGMSQADIEQVARSFLNEKDKKRKHRYLRFFDQTKFPFDYAPLLALASAKNGKKNRRIMHAVDALSHFSGDEIRAFALKKFSSEKTPRDYLRLLVNNYQTGDAKILLEIIQRSDNFHHMHELVAGIIDIFEANPDPECKAPLEAMYYGMNCAIHRWSVIDLLNRNEVLSEEIVKELAYDADEDLRKLSRNIKLSRSKMKA</sequence>